<keyword evidence="4" id="KW-1185">Reference proteome</keyword>
<keyword evidence="2" id="KW-0472">Membrane</keyword>
<gene>
    <name evidence="3" type="ORF">CWS72_19305</name>
</gene>
<dbReference type="Proteomes" id="UP000233293">
    <property type="component" value="Unassembled WGS sequence"/>
</dbReference>
<accession>A0A2N3PQX6</accession>
<feature type="transmembrane region" description="Helical" evidence="2">
    <location>
        <begin position="63"/>
        <end position="82"/>
    </location>
</feature>
<evidence type="ECO:0000313" key="3">
    <source>
        <dbReference type="EMBL" id="PKU22805.1"/>
    </source>
</evidence>
<dbReference type="EMBL" id="PIUM01000026">
    <property type="protein sequence ID" value="PKU22805.1"/>
    <property type="molecule type" value="Genomic_DNA"/>
</dbReference>
<evidence type="ECO:0000256" key="2">
    <source>
        <dbReference type="SAM" id="Phobius"/>
    </source>
</evidence>
<feature type="region of interest" description="Disordered" evidence="1">
    <location>
        <begin position="83"/>
        <end position="102"/>
    </location>
</feature>
<evidence type="ECO:0000256" key="1">
    <source>
        <dbReference type="SAM" id="MobiDB-lite"/>
    </source>
</evidence>
<protein>
    <submittedName>
        <fullName evidence="3">Uncharacterized protein</fullName>
    </submittedName>
</protein>
<reference evidence="4" key="1">
    <citation type="submission" date="2017-12" db="EMBL/GenBank/DDBJ databases">
        <title>Draft genome sequence of Telmatospirillum siberiense 26-4b1T, an acidotolerant peatland alphaproteobacterium potentially involved in sulfur cycling.</title>
        <authorList>
            <person name="Hausmann B."/>
            <person name="Pjevac P."/>
            <person name="Schreck K."/>
            <person name="Herbold C.W."/>
            <person name="Daims H."/>
            <person name="Wagner M."/>
            <person name="Pester M."/>
            <person name="Loy A."/>
        </authorList>
    </citation>
    <scope>NUCLEOTIDE SEQUENCE [LARGE SCALE GENOMIC DNA]</scope>
    <source>
        <strain evidence="4">26-4b1</strain>
    </source>
</reference>
<sequence length="138" mass="15876">MFHQCRSDRHDRWSAWPKPVRIARHVTLGLLVAASFALVFGYVTMLLWNAILPQISSLPAVTFWQAVGILLLARLLTGRFSHGDHPHRFHRRRPERSEAERDDAGRYAEWWETEGSAAFDAYLARSRNGSSRNGPHEE</sequence>
<feature type="transmembrane region" description="Helical" evidence="2">
    <location>
        <begin position="28"/>
        <end position="51"/>
    </location>
</feature>
<proteinExistence type="predicted"/>
<evidence type="ECO:0000313" key="4">
    <source>
        <dbReference type="Proteomes" id="UP000233293"/>
    </source>
</evidence>
<dbReference type="RefSeq" id="WP_101252278.1">
    <property type="nucleotide sequence ID" value="NZ_PIUM01000026.1"/>
</dbReference>
<dbReference type="OrthoDB" id="1099872at2"/>
<keyword evidence="2" id="KW-1133">Transmembrane helix</keyword>
<name>A0A2N3PQX6_9PROT</name>
<organism evidence="3 4">
    <name type="scientific">Telmatospirillum siberiense</name>
    <dbReference type="NCBI Taxonomy" id="382514"/>
    <lineage>
        <taxon>Bacteria</taxon>
        <taxon>Pseudomonadati</taxon>
        <taxon>Pseudomonadota</taxon>
        <taxon>Alphaproteobacteria</taxon>
        <taxon>Rhodospirillales</taxon>
        <taxon>Rhodospirillaceae</taxon>
        <taxon>Telmatospirillum</taxon>
    </lineage>
</organism>
<dbReference type="AlphaFoldDB" id="A0A2N3PQX6"/>
<keyword evidence="2" id="KW-0812">Transmembrane</keyword>
<comment type="caution">
    <text evidence="3">The sequence shown here is derived from an EMBL/GenBank/DDBJ whole genome shotgun (WGS) entry which is preliminary data.</text>
</comment>